<evidence type="ECO:0000313" key="3">
    <source>
        <dbReference type="EMBL" id="CAF5134601.1"/>
    </source>
</evidence>
<evidence type="ECO:0000313" key="2">
    <source>
        <dbReference type="EMBL" id="CAF4962145.1"/>
    </source>
</evidence>
<reference evidence="3" key="1">
    <citation type="submission" date="2021-02" db="EMBL/GenBank/DDBJ databases">
        <authorList>
            <person name="Nowell W R."/>
        </authorList>
    </citation>
    <scope>NUCLEOTIDE SEQUENCE</scope>
</reference>
<dbReference type="EMBL" id="CAJOBJ010273743">
    <property type="protein sequence ID" value="CAF5134601.1"/>
    <property type="molecule type" value="Genomic_DNA"/>
</dbReference>
<protein>
    <submittedName>
        <fullName evidence="3">Uncharacterized protein</fullName>
    </submittedName>
</protein>
<evidence type="ECO:0000313" key="4">
    <source>
        <dbReference type="Proteomes" id="UP000681720"/>
    </source>
</evidence>
<evidence type="ECO:0000256" key="1">
    <source>
        <dbReference type="SAM" id="SignalP"/>
    </source>
</evidence>
<sequence length="47" mass="5304">SSSSSSSLLLLLLAGLFVFDFCEAIDFRFFFALDFADDERDCGIVRF</sequence>
<feature type="non-terminal residue" evidence="3">
    <location>
        <position position="1"/>
    </location>
</feature>
<dbReference type="EMBL" id="CAJOBH010190171">
    <property type="protein sequence ID" value="CAF4962145.1"/>
    <property type="molecule type" value="Genomic_DNA"/>
</dbReference>
<accession>A0A8S3FQ77</accession>
<name>A0A8S3FQ77_9BILA</name>
<dbReference type="Proteomes" id="UP000681967">
    <property type="component" value="Unassembled WGS sequence"/>
</dbReference>
<dbReference type="AlphaFoldDB" id="A0A8S3FQ77"/>
<organism evidence="3 4">
    <name type="scientific">Rotaria magnacalcarata</name>
    <dbReference type="NCBI Taxonomy" id="392030"/>
    <lineage>
        <taxon>Eukaryota</taxon>
        <taxon>Metazoa</taxon>
        <taxon>Spiralia</taxon>
        <taxon>Gnathifera</taxon>
        <taxon>Rotifera</taxon>
        <taxon>Eurotatoria</taxon>
        <taxon>Bdelloidea</taxon>
        <taxon>Philodinida</taxon>
        <taxon>Philodinidae</taxon>
        <taxon>Rotaria</taxon>
    </lineage>
</organism>
<proteinExistence type="predicted"/>
<gene>
    <name evidence="2" type="ORF">BYL167_LOCUS54317</name>
    <name evidence="3" type="ORF">GIL414_LOCUS64181</name>
</gene>
<keyword evidence="1" id="KW-0732">Signal</keyword>
<dbReference type="Proteomes" id="UP000681720">
    <property type="component" value="Unassembled WGS sequence"/>
</dbReference>
<comment type="caution">
    <text evidence="3">The sequence shown here is derived from an EMBL/GenBank/DDBJ whole genome shotgun (WGS) entry which is preliminary data.</text>
</comment>
<feature type="chain" id="PRO_5036273995" evidence="1">
    <location>
        <begin position="25"/>
        <end position="47"/>
    </location>
</feature>
<feature type="signal peptide" evidence="1">
    <location>
        <begin position="1"/>
        <end position="24"/>
    </location>
</feature>